<feature type="transmembrane region" description="Helical" evidence="1">
    <location>
        <begin position="33"/>
        <end position="54"/>
    </location>
</feature>
<keyword evidence="3" id="KW-1185">Reference proteome</keyword>
<comment type="caution">
    <text evidence="2">The sequence shown here is derived from an EMBL/GenBank/DDBJ whole genome shotgun (WGS) entry which is preliminary data.</text>
</comment>
<sequence length="120" mass="12922">MSAGKIIAYIVAAILIFFGVLFVWGATGDQGDLMWIPIGLITIALGLVLIFWAARRPKQEIAPQVTLKVDLPANINLDTLKCKSCGGALKAENIKMVAGAPVVTCPYCGTSYQLTEEPKW</sequence>
<name>A0A0P6Y5A1_9CHLR</name>
<keyword evidence="1" id="KW-1133">Transmembrane helix</keyword>
<evidence type="ECO:0000256" key="1">
    <source>
        <dbReference type="SAM" id="Phobius"/>
    </source>
</evidence>
<evidence type="ECO:0000313" key="3">
    <source>
        <dbReference type="Proteomes" id="UP000050544"/>
    </source>
</evidence>
<keyword evidence="1" id="KW-0812">Transmembrane</keyword>
<dbReference type="OrthoDB" id="163121at2"/>
<reference evidence="2 3" key="1">
    <citation type="submission" date="2015-07" db="EMBL/GenBank/DDBJ databases">
        <title>Whole genome sequence of Thermanaerothrix daxensis DSM 23592.</title>
        <authorList>
            <person name="Hemp J."/>
            <person name="Ward L.M."/>
            <person name="Pace L.A."/>
            <person name="Fischer W.W."/>
        </authorList>
    </citation>
    <scope>NUCLEOTIDE SEQUENCE [LARGE SCALE GENOMIC DNA]</scope>
    <source>
        <strain evidence="2 3">GNS-1</strain>
    </source>
</reference>
<gene>
    <name evidence="2" type="ORF">SE15_05945</name>
</gene>
<dbReference type="STRING" id="869279.SE15_05945"/>
<proteinExistence type="predicted"/>
<dbReference type="RefSeq" id="WP_054521149.1">
    <property type="nucleotide sequence ID" value="NZ_LGKO01000002.1"/>
</dbReference>
<dbReference type="Proteomes" id="UP000050544">
    <property type="component" value="Unassembled WGS sequence"/>
</dbReference>
<evidence type="ECO:0000313" key="2">
    <source>
        <dbReference type="EMBL" id="KPL84599.1"/>
    </source>
</evidence>
<dbReference type="AlphaFoldDB" id="A0A0P6Y5A1"/>
<organism evidence="2 3">
    <name type="scientific">Thermanaerothrix daxensis</name>
    <dbReference type="NCBI Taxonomy" id="869279"/>
    <lineage>
        <taxon>Bacteria</taxon>
        <taxon>Bacillati</taxon>
        <taxon>Chloroflexota</taxon>
        <taxon>Anaerolineae</taxon>
        <taxon>Anaerolineales</taxon>
        <taxon>Anaerolineaceae</taxon>
        <taxon>Thermanaerothrix</taxon>
    </lineage>
</organism>
<feature type="transmembrane region" description="Helical" evidence="1">
    <location>
        <begin position="7"/>
        <end position="27"/>
    </location>
</feature>
<dbReference type="EMBL" id="LGKO01000002">
    <property type="protein sequence ID" value="KPL84599.1"/>
    <property type="molecule type" value="Genomic_DNA"/>
</dbReference>
<protein>
    <submittedName>
        <fullName evidence="2">Uncharacterized protein</fullName>
    </submittedName>
</protein>
<accession>A0A0P6Y5A1</accession>
<keyword evidence="1" id="KW-0472">Membrane</keyword>